<organism evidence="1 2">
    <name type="scientific">Cordylochernes scorpioides</name>
    <dbReference type="NCBI Taxonomy" id="51811"/>
    <lineage>
        <taxon>Eukaryota</taxon>
        <taxon>Metazoa</taxon>
        <taxon>Ecdysozoa</taxon>
        <taxon>Arthropoda</taxon>
        <taxon>Chelicerata</taxon>
        <taxon>Arachnida</taxon>
        <taxon>Pseudoscorpiones</taxon>
        <taxon>Cheliferoidea</taxon>
        <taxon>Chernetidae</taxon>
        <taxon>Cordylochernes</taxon>
    </lineage>
</organism>
<proteinExistence type="predicted"/>
<evidence type="ECO:0000313" key="1">
    <source>
        <dbReference type="EMBL" id="UYV83007.1"/>
    </source>
</evidence>
<reference evidence="1 2" key="1">
    <citation type="submission" date="2022-03" db="EMBL/GenBank/DDBJ databases">
        <title>A chromosomal length assembly of Cordylochernes scorpioides.</title>
        <authorList>
            <person name="Zeh D."/>
            <person name="Zeh J."/>
        </authorList>
    </citation>
    <scope>NUCLEOTIDE SEQUENCE [LARGE SCALE GENOMIC DNA]</scope>
    <source>
        <strain evidence="1">IN4F17</strain>
        <tissue evidence="1">Whole Body</tissue>
    </source>
</reference>
<name>A0ABY6LP73_9ARAC</name>
<accession>A0ABY6LP73</accession>
<dbReference type="Proteomes" id="UP001235939">
    <property type="component" value="Chromosome 22"/>
</dbReference>
<evidence type="ECO:0000313" key="2">
    <source>
        <dbReference type="Proteomes" id="UP001235939"/>
    </source>
</evidence>
<sequence>MDPSSIFNEEDRWCYAIKEGREDVSQEVYTCRLKSQACPQQGTTLFFLSRLLSSSILRFVLRLNGYLLDSCCRRTLYKELFMIEQTTHNHIVET</sequence>
<dbReference type="EMBL" id="CP092884">
    <property type="protein sequence ID" value="UYV83007.1"/>
    <property type="molecule type" value="Genomic_DNA"/>
</dbReference>
<gene>
    <name evidence="1" type="ORF">LAZ67_22001732</name>
</gene>
<keyword evidence="2" id="KW-1185">Reference proteome</keyword>
<protein>
    <submittedName>
        <fullName evidence="1">Uncharacterized protein</fullName>
    </submittedName>
</protein>